<gene>
    <name evidence="1" type="ORF">EJ04DRAFT_256761</name>
</gene>
<evidence type="ECO:0000313" key="1">
    <source>
        <dbReference type="EMBL" id="KAF2733919.1"/>
    </source>
</evidence>
<name>A0A9P4V0W2_9PLEO</name>
<reference evidence="1" key="1">
    <citation type="journal article" date="2020" name="Stud. Mycol.">
        <title>101 Dothideomycetes genomes: a test case for predicting lifestyles and emergence of pathogens.</title>
        <authorList>
            <person name="Haridas S."/>
            <person name="Albert R."/>
            <person name="Binder M."/>
            <person name="Bloem J."/>
            <person name="Labutti K."/>
            <person name="Salamov A."/>
            <person name="Andreopoulos B."/>
            <person name="Baker S."/>
            <person name="Barry K."/>
            <person name="Bills G."/>
            <person name="Bluhm B."/>
            <person name="Cannon C."/>
            <person name="Castanera R."/>
            <person name="Culley D."/>
            <person name="Daum C."/>
            <person name="Ezra D."/>
            <person name="Gonzalez J."/>
            <person name="Henrissat B."/>
            <person name="Kuo A."/>
            <person name="Liang C."/>
            <person name="Lipzen A."/>
            <person name="Lutzoni F."/>
            <person name="Magnuson J."/>
            <person name="Mondo S."/>
            <person name="Nolan M."/>
            <person name="Ohm R."/>
            <person name="Pangilinan J."/>
            <person name="Park H.-J."/>
            <person name="Ramirez L."/>
            <person name="Alfaro M."/>
            <person name="Sun H."/>
            <person name="Tritt A."/>
            <person name="Yoshinaga Y."/>
            <person name="Zwiers L.-H."/>
            <person name="Turgeon B."/>
            <person name="Goodwin S."/>
            <person name="Spatafora J."/>
            <person name="Crous P."/>
            <person name="Grigoriev I."/>
        </authorList>
    </citation>
    <scope>NUCLEOTIDE SEQUENCE</scope>
    <source>
        <strain evidence="1">CBS 125425</strain>
    </source>
</reference>
<organism evidence="1 2">
    <name type="scientific">Polyplosphaeria fusca</name>
    <dbReference type="NCBI Taxonomy" id="682080"/>
    <lineage>
        <taxon>Eukaryota</taxon>
        <taxon>Fungi</taxon>
        <taxon>Dikarya</taxon>
        <taxon>Ascomycota</taxon>
        <taxon>Pezizomycotina</taxon>
        <taxon>Dothideomycetes</taxon>
        <taxon>Pleosporomycetidae</taxon>
        <taxon>Pleosporales</taxon>
        <taxon>Tetraplosphaeriaceae</taxon>
        <taxon>Polyplosphaeria</taxon>
    </lineage>
</organism>
<protein>
    <submittedName>
        <fullName evidence="1">Uncharacterized protein</fullName>
    </submittedName>
</protein>
<accession>A0A9P4V0W2</accession>
<proteinExistence type="predicted"/>
<dbReference type="EMBL" id="ML996154">
    <property type="protein sequence ID" value="KAF2733919.1"/>
    <property type="molecule type" value="Genomic_DNA"/>
</dbReference>
<comment type="caution">
    <text evidence="1">The sequence shown here is derived from an EMBL/GenBank/DDBJ whole genome shotgun (WGS) entry which is preliminary data.</text>
</comment>
<dbReference type="AlphaFoldDB" id="A0A9P4V0W2"/>
<sequence length="67" mass="7494">MASFLFSSHFSLCTILFLFLEEFILHLQMLSFAVLLSTPAAMLKAAQGPASLAIRFSHSIATWLYQL</sequence>
<evidence type="ECO:0000313" key="2">
    <source>
        <dbReference type="Proteomes" id="UP000799444"/>
    </source>
</evidence>
<keyword evidence="2" id="KW-1185">Reference proteome</keyword>
<dbReference type="Proteomes" id="UP000799444">
    <property type="component" value="Unassembled WGS sequence"/>
</dbReference>